<comment type="caution">
    <text evidence="2">The sequence shown here is derived from an EMBL/GenBank/DDBJ whole genome shotgun (WGS) entry which is preliminary data.</text>
</comment>
<accession>A0A6V8N3G1</accession>
<dbReference type="RefSeq" id="WP_183359424.1">
    <property type="nucleotide sequence ID" value="NZ_BLXZ01000001.1"/>
</dbReference>
<evidence type="ECO:0000256" key="1">
    <source>
        <dbReference type="SAM" id="SignalP"/>
    </source>
</evidence>
<sequence length="127" mass="14456">MKKILASTVVLLTAILFPMASLVQGEQDQALITSIYKDWQGQKKKPDFRTRHPSQDDFTMLGQHKCPHDGTPLLLFTLPAANSYTDIAKDAYFCKKESLYWVLQTHGTFRGTVKTWWGPFYLAGTSR</sequence>
<feature type="signal peptide" evidence="1">
    <location>
        <begin position="1"/>
        <end position="20"/>
    </location>
</feature>
<proteinExistence type="predicted"/>
<evidence type="ECO:0000313" key="3">
    <source>
        <dbReference type="Proteomes" id="UP000587586"/>
    </source>
</evidence>
<evidence type="ECO:0008006" key="4">
    <source>
        <dbReference type="Google" id="ProtNLM"/>
    </source>
</evidence>
<reference evidence="3" key="1">
    <citation type="submission" date="2020-06" db="EMBL/GenBank/DDBJ databases">
        <title>Draft genomic sequecing of Geomonas sp. Red745.</title>
        <authorList>
            <person name="Itoh H."/>
            <person name="Xu Z.X."/>
            <person name="Ushijima N."/>
            <person name="Masuda Y."/>
            <person name="Shiratori Y."/>
            <person name="Senoo K."/>
        </authorList>
    </citation>
    <scope>NUCLEOTIDE SEQUENCE [LARGE SCALE GENOMIC DNA]</scope>
    <source>
        <strain evidence="3">Red745</strain>
    </source>
</reference>
<dbReference type="EMBL" id="BLXZ01000001">
    <property type="protein sequence ID" value="GFO66900.1"/>
    <property type="molecule type" value="Genomic_DNA"/>
</dbReference>
<keyword evidence="3" id="KW-1185">Reference proteome</keyword>
<protein>
    <recommendedName>
        <fullName evidence="4">Lipoprotein</fullName>
    </recommendedName>
</protein>
<keyword evidence="1" id="KW-0732">Signal</keyword>
<dbReference type="AlphaFoldDB" id="A0A6V8N3G1"/>
<name>A0A6V8N3G1_9BACT</name>
<gene>
    <name evidence="2" type="ORF">GMLC_04790</name>
</gene>
<feature type="chain" id="PRO_5028068413" description="Lipoprotein" evidence="1">
    <location>
        <begin position="21"/>
        <end position="127"/>
    </location>
</feature>
<organism evidence="2 3">
    <name type="scientific">Geomonas limicola</name>
    <dbReference type="NCBI Taxonomy" id="2740186"/>
    <lineage>
        <taxon>Bacteria</taxon>
        <taxon>Pseudomonadati</taxon>
        <taxon>Thermodesulfobacteriota</taxon>
        <taxon>Desulfuromonadia</taxon>
        <taxon>Geobacterales</taxon>
        <taxon>Geobacteraceae</taxon>
        <taxon>Geomonas</taxon>
    </lineage>
</organism>
<evidence type="ECO:0000313" key="2">
    <source>
        <dbReference type="EMBL" id="GFO66900.1"/>
    </source>
</evidence>
<dbReference type="Proteomes" id="UP000587586">
    <property type="component" value="Unassembled WGS sequence"/>
</dbReference>